<evidence type="ECO:0000256" key="3">
    <source>
        <dbReference type="ARBA" id="ARBA00022475"/>
    </source>
</evidence>
<feature type="transmembrane region" description="Helical" evidence="7">
    <location>
        <begin position="159"/>
        <end position="182"/>
    </location>
</feature>
<evidence type="ECO:0000256" key="7">
    <source>
        <dbReference type="SAM" id="Phobius"/>
    </source>
</evidence>
<feature type="transmembrane region" description="Helical" evidence="7">
    <location>
        <begin position="109"/>
        <end position="129"/>
    </location>
</feature>
<accession>A0A381Y394</accession>
<dbReference type="CDD" id="cd06261">
    <property type="entry name" value="TM_PBP2"/>
    <property type="match status" value="1"/>
</dbReference>
<feature type="transmembrane region" description="Helical" evidence="7">
    <location>
        <begin position="203"/>
        <end position="224"/>
    </location>
</feature>
<dbReference type="PANTHER" id="PTHR43005">
    <property type="entry name" value="BLR7065 PROTEIN"/>
    <property type="match status" value="1"/>
</dbReference>
<keyword evidence="3" id="KW-1003">Cell membrane</keyword>
<keyword evidence="5 7" id="KW-1133">Transmembrane helix</keyword>
<protein>
    <recommendedName>
        <fullName evidence="8">ABC transmembrane type-1 domain-containing protein</fullName>
    </recommendedName>
</protein>
<evidence type="ECO:0000256" key="6">
    <source>
        <dbReference type="ARBA" id="ARBA00023136"/>
    </source>
</evidence>
<feature type="domain" description="ABC transmembrane type-1" evidence="8">
    <location>
        <begin position="72"/>
        <end position="283"/>
    </location>
</feature>
<keyword evidence="4 7" id="KW-0812">Transmembrane</keyword>
<dbReference type="EMBL" id="UINC01017229">
    <property type="protein sequence ID" value="SVA71141.1"/>
    <property type="molecule type" value="Genomic_DNA"/>
</dbReference>
<feature type="transmembrane region" description="Helical" evidence="7">
    <location>
        <begin position="72"/>
        <end position="97"/>
    </location>
</feature>
<comment type="subcellular location">
    <subcellularLocation>
        <location evidence="1">Cell membrane</location>
        <topology evidence="1">Multi-pass membrane protein</topology>
    </subcellularLocation>
</comment>
<proteinExistence type="predicted"/>
<keyword evidence="6 7" id="KW-0472">Membrane</keyword>
<organism evidence="9">
    <name type="scientific">marine metagenome</name>
    <dbReference type="NCBI Taxonomy" id="408172"/>
    <lineage>
        <taxon>unclassified sequences</taxon>
        <taxon>metagenomes</taxon>
        <taxon>ecological metagenomes</taxon>
    </lineage>
</organism>
<feature type="transmembrane region" description="Helical" evidence="7">
    <location>
        <begin position="14"/>
        <end position="34"/>
    </location>
</feature>
<gene>
    <name evidence="9" type="ORF">METZ01_LOCUS123995</name>
</gene>
<dbReference type="InterPro" id="IPR035906">
    <property type="entry name" value="MetI-like_sf"/>
</dbReference>
<dbReference type="SUPFAM" id="SSF161098">
    <property type="entry name" value="MetI-like"/>
    <property type="match status" value="1"/>
</dbReference>
<dbReference type="Pfam" id="PF00528">
    <property type="entry name" value="BPD_transp_1"/>
    <property type="match status" value="1"/>
</dbReference>
<reference evidence="9" key="1">
    <citation type="submission" date="2018-05" db="EMBL/GenBank/DDBJ databases">
        <authorList>
            <person name="Lanie J.A."/>
            <person name="Ng W.-L."/>
            <person name="Kazmierczak K.M."/>
            <person name="Andrzejewski T.M."/>
            <person name="Davidsen T.M."/>
            <person name="Wayne K.J."/>
            <person name="Tettelin H."/>
            <person name="Glass J.I."/>
            <person name="Rusch D."/>
            <person name="Podicherti R."/>
            <person name="Tsui H.-C.T."/>
            <person name="Winkler M.E."/>
        </authorList>
    </citation>
    <scope>NUCLEOTIDE SEQUENCE</scope>
</reference>
<evidence type="ECO:0000256" key="2">
    <source>
        <dbReference type="ARBA" id="ARBA00022448"/>
    </source>
</evidence>
<dbReference type="PANTHER" id="PTHR43005:SF1">
    <property type="entry name" value="SPERMIDINE_PUTRESCINE TRANSPORT SYSTEM PERMEASE PROTEIN"/>
    <property type="match status" value="1"/>
</dbReference>
<dbReference type="AlphaFoldDB" id="A0A381Y394"/>
<evidence type="ECO:0000256" key="4">
    <source>
        <dbReference type="ARBA" id="ARBA00022692"/>
    </source>
</evidence>
<feature type="transmembrane region" description="Helical" evidence="7">
    <location>
        <begin position="270"/>
        <end position="292"/>
    </location>
</feature>
<dbReference type="PROSITE" id="PS50928">
    <property type="entry name" value="ABC_TM1"/>
    <property type="match status" value="1"/>
</dbReference>
<sequence>MVVTHFKMNFKHKFVFLFPGLLVLIGILIFPVVFTVRLSLSSWDSVYPGLDFIGLDNYIRLFTDDKRFWESFFRLSFLSVTTVVLQYVIGFSLALIVWKDILFKRFFRVLFLIPMMTTPVIMTVIWRTFFHESLGPVNDFFSLFDVTPLWLSDEKLAKLTVIIVEVWQWTPFMFLLLLAGLLSLPKEPFLAAAIDGASPLRKFIYVTFPLMAPISIGAIIIRLIEASKIMDTVYVLTSGGPGTATETSSFYIFIKGLREFQMGYSAALSFTYLIIMIISLTIIAKVLGKLLINRY</sequence>
<dbReference type="Gene3D" id="1.10.3720.10">
    <property type="entry name" value="MetI-like"/>
    <property type="match status" value="1"/>
</dbReference>
<dbReference type="GO" id="GO:0005886">
    <property type="term" value="C:plasma membrane"/>
    <property type="evidence" value="ECO:0007669"/>
    <property type="project" value="UniProtKB-SubCell"/>
</dbReference>
<dbReference type="GO" id="GO:0055085">
    <property type="term" value="P:transmembrane transport"/>
    <property type="evidence" value="ECO:0007669"/>
    <property type="project" value="InterPro"/>
</dbReference>
<evidence type="ECO:0000256" key="1">
    <source>
        <dbReference type="ARBA" id="ARBA00004651"/>
    </source>
</evidence>
<evidence type="ECO:0000259" key="8">
    <source>
        <dbReference type="PROSITE" id="PS50928"/>
    </source>
</evidence>
<dbReference type="InterPro" id="IPR000515">
    <property type="entry name" value="MetI-like"/>
</dbReference>
<name>A0A381Y394_9ZZZZ</name>
<evidence type="ECO:0000313" key="9">
    <source>
        <dbReference type="EMBL" id="SVA71141.1"/>
    </source>
</evidence>
<keyword evidence="2" id="KW-0813">Transport</keyword>
<evidence type="ECO:0000256" key="5">
    <source>
        <dbReference type="ARBA" id="ARBA00022989"/>
    </source>
</evidence>